<dbReference type="AlphaFoldDB" id="A0A4Z2IXK7"/>
<accession>A0A4Z2IXK7</accession>
<evidence type="ECO:0000313" key="1">
    <source>
        <dbReference type="EMBL" id="TNN82616.1"/>
    </source>
</evidence>
<gene>
    <name evidence="1" type="ORF">EYF80_007134</name>
</gene>
<reference evidence="1 2" key="1">
    <citation type="submission" date="2019-03" db="EMBL/GenBank/DDBJ databases">
        <title>First draft genome of Liparis tanakae, snailfish: a comprehensive survey of snailfish specific genes.</title>
        <authorList>
            <person name="Kim W."/>
            <person name="Song I."/>
            <person name="Jeong J.-H."/>
            <person name="Kim D."/>
            <person name="Kim S."/>
            <person name="Ryu S."/>
            <person name="Song J.Y."/>
            <person name="Lee S.K."/>
        </authorList>
    </citation>
    <scope>NUCLEOTIDE SEQUENCE [LARGE SCALE GENOMIC DNA]</scope>
    <source>
        <tissue evidence="1">Muscle</tissue>
    </source>
</reference>
<evidence type="ECO:0000313" key="2">
    <source>
        <dbReference type="Proteomes" id="UP000314294"/>
    </source>
</evidence>
<protein>
    <submittedName>
        <fullName evidence="1">Uncharacterized protein</fullName>
    </submittedName>
</protein>
<dbReference type="Proteomes" id="UP000314294">
    <property type="component" value="Unassembled WGS sequence"/>
</dbReference>
<proteinExistence type="predicted"/>
<keyword evidence="2" id="KW-1185">Reference proteome</keyword>
<dbReference type="EMBL" id="SRLO01000038">
    <property type="protein sequence ID" value="TNN82616.1"/>
    <property type="molecule type" value="Genomic_DNA"/>
</dbReference>
<comment type="caution">
    <text evidence="1">The sequence shown here is derived from an EMBL/GenBank/DDBJ whole genome shotgun (WGS) entry which is preliminary data.</text>
</comment>
<organism evidence="1 2">
    <name type="scientific">Liparis tanakae</name>
    <name type="common">Tanaka's snailfish</name>
    <dbReference type="NCBI Taxonomy" id="230148"/>
    <lineage>
        <taxon>Eukaryota</taxon>
        <taxon>Metazoa</taxon>
        <taxon>Chordata</taxon>
        <taxon>Craniata</taxon>
        <taxon>Vertebrata</taxon>
        <taxon>Euteleostomi</taxon>
        <taxon>Actinopterygii</taxon>
        <taxon>Neopterygii</taxon>
        <taxon>Teleostei</taxon>
        <taxon>Neoteleostei</taxon>
        <taxon>Acanthomorphata</taxon>
        <taxon>Eupercaria</taxon>
        <taxon>Perciformes</taxon>
        <taxon>Cottioidei</taxon>
        <taxon>Cottales</taxon>
        <taxon>Liparidae</taxon>
        <taxon>Liparis</taxon>
    </lineage>
</organism>
<sequence length="510" mass="55913">MFICPCIWKGLGVGLDRGTAPGGHGSKDPPASRDLRRDDILQHPARCAAAKPLGEERENTDRCRAAKRYLDTGICEQNRSSSRPGGMSGQPSALGTVAGATVLHARAGSERGEALTELLQRRSPDVPHRYARPRSHLSLAWTGRERVVRASCFRALSPGIESGGGTNKLSPGAHKSSWSGASILTLEPDGPSTLLLENTTRAITRCIWARPLSCLVNEACSALDEISSLLAMSAAARIISSKDDDSSLILIPPERRSIQVPGWSDGKEGTMGWWRERRSKSQAVDEKKRLRLHILLSFLHLSAETPVVVRDADHIFHDGVLVALISQLGPHERRQVLQHRLVPALDDLQIGQRLFLGPQPPGGSGARAEVDRALVGSGVVPRRRWESCRCGPVLMLRDPHRLIADRLRRVVGGDYRRVDVEARTPIAALAEVGLDVNPKRPAQNLESSQCVCNLTLIARNFSRLLVGANLRLCDVAAAQPLWSKPLNRYYHFQTKTIHNTTTDVQHMCLE</sequence>
<name>A0A4Z2IXK7_9TELE</name>